<reference evidence="4" key="1">
    <citation type="submission" date="2025-08" db="UniProtKB">
        <authorList>
            <consortium name="RefSeq"/>
        </authorList>
    </citation>
    <scope>IDENTIFICATION</scope>
    <source>
        <tissue evidence="4">Muscle</tissue>
    </source>
</reference>
<evidence type="ECO:0000313" key="4">
    <source>
        <dbReference type="RefSeq" id="XP_010777822.1"/>
    </source>
</evidence>
<gene>
    <name evidence="4" type="primary">LOC104952663</name>
</gene>
<keyword evidence="1" id="KW-0732">Signal</keyword>
<dbReference type="Pfam" id="PF08773">
    <property type="entry name" value="CathepsinC_exc"/>
    <property type="match status" value="1"/>
</dbReference>
<protein>
    <submittedName>
        <fullName evidence="4">Dipeptidyl peptidase 1</fullName>
    </submittedName>
</protein>
<keyword evidence="3" id="KW-1185">Reference proteome</keyword>
<proteinExistence type="predicted"/>
<sequence length="120" mass="13344">MRSSGVLVCVLLLWVEGSWGDIPANCTYEDLLGTWVFQVSKGGHDKNINCSAAATVESTVTVTLEKPSVSTDELGNSGFFTLVYNQGFEVVINGYKWFAFFKVKHALTQFTYFRQNTSDL</sequence>
<feature type="chain" id="PRO_5027051890" evidence="1">
    <location>
        <begin position="21"/>
        <end position="120"/>
    </location>
</feature>
<evidence type="ECO:0000313" key="3">
    <source>
        <dbReference type="Proteomes" id="UP000504611"/>
    </source>
</evidence>
<dbReference type="Proteomes" id="UP000504611">
    <property type="component" value="Unplaced"/>
</dbReference>
<feature type="signal peptide" evidence="1">
    <location>
        <begin position="1"/>
        <end position="20"/>
    </location>
</feature>
<dbReference type="InterPro" id="IPR036496">
    <property type="entry name" value="CathepsinC_exc_dom_sf"/>
</dbReference>
<dbReference type="GeneID" id="104952663"/>
<evidence type="ECO:0000256" key="1">
    <source>
        <dbReference type="SAM" id="SignalP"/>
    </source>
</evidence>
<organism evidence="3 4">
    <name type="scientific">Notothenia coriiceps</name>
    <name type="common">black rockcod</name>
    <dbReference type="NCBI Taxonomy" id="8208"/>
    <lineage>
        <taxon>Eukaryota</taxon>
        <taxon>Metazoa</taxon>
        <taxon>Chordata</taxon>
        <taxon>Craniata</taxon>
        <taxon>Vertebrata</taxon>
        <taxon>Euteleostomi</taxon>
        <taxon>Actinopterygii</taxon>
        <taxon>Neopterygii</taxon>
        <taxon>Teleostei</taxon>
        <taxon>Neoteleostei</taxon>
        <taxon>Acanthomorphata</taxon>
        <taxon>Eupercaria</taxon>
        <taxon>Perciformes</taxon>
        <taxon>Notothenioidei</taxon>
        <taxon>Nototheniidae</taxon>
        <taxon>Notothenia</taxon>
    </lineage>
</organism>
<accession>A0A6I9NMN3</accession>
<dbReference type="SUPFAM" id="SSF75001">
    <property type="entry name" value="Dipeptidyl peptidase I (cathepsin C), exclusion domain"/>
    <property type="match status" value="1"/>
</dbReference>
<dbReference type="AlphaFoldDB" id="A0A6I9NMN3"/>
<dbReference type="KEGG" id="ncc:104952663"/>
<evidence type="ECO:0000259" key="2">
    <source>
        <dbReference type="Pfam" id="PF08773"/>
    </source>
</evidence>
<dbReference type="Gene3D" id="2.40.128.80">
    <property type="entry name" value="Cathepsin C, exclusion domain"/>
    <property type="match status" value="1"/>
</dbReference>
<feature type="domain" description="Cathepsin C exclusion" evidence="2">
    <location>
        <begin position="21"/>
        <end position="117"/>
    </location>
</feature>
<name>A0A6I9NMN3_9TELE</name>
<dbReference type="OrthoDB" id="3789175at2759"/>
<dbReference type="InterPro" id="IPR014882">
    <property type="entry name" value="CathepsinC_exc"/>
</dbReference>
<dbReference type="RefSeq" id="XP_010777822.1">
    <property type="nucleotide sequence ID" value="XM_010779520.1"/>
</dbReference>